<protein>
    <submittedName>
        <fullName evidence="1">Uncharacterized protein</fullName>
    </submittedName>
</protein>
<gene>
    <name evidence="1" type="ORF">DMA12_37550</name>
</gene>
<comment type="caution">
    <text evidence="1">The sequence shown here is derived from an EMBL/GenBank/DDBJ whole genome shotgun (WGS) entry which is preliminary data.</text>
</comment>
<keyword evidence="2" id="KW-1185">Reference proteome</keyword>
<evidence type="ECO:0000313" key="1">
    <source>
        <dbReference type="EMBL" id="RSM37267.1"/>
    </source>
</evidence>
<evidence type="ECO:0000313" key="2">
    <source>
        <dbReference type="Proteomes" id="UP000286716"/>
    </source>
</evidence>
<name>A0A428W2K6_AMYBA</name>
<dbReference type="AlphaFoldDB" id="A0A428W2K6"/>
<reference evidence="1 2" key="1">
    <citation type="submission" date="2018-05" db="EMBL/GenBank/DDBJ databases">
        <title>Evolution of GPA BGCs.</title>
        <authorList>
            <person name="Waglechner N."/>
            <person name="Wright G.D."/>
        </authorList>
    </citation>
    <scope>NUCLEOTIDE SEQUENCE [LARGE SCALE GENOMIC DNA]</scope>
    <source>
        <strain evidence="1 2">DSM 5908</strain>
    </source>
</reference>
<dbReference type="EMBL" id="QHHU01000072">
    <property type="protein sequence ID" value="RSM37267.1"/>
    <property type="molecule type" value="Genomic_DNA"/>
</dbReference>
<dbReference type="OrthoDB" id="3454650at2"/>
<accession>A0A428W2K6</accession>
<dbReference type="Proteomes" id="UP000286716">
    <property type="component" value="Unassembled WGS sequence"/>
</dbReference>
<dbReference type="InterPro" id="IPR011043">
    <property type="entry name" value="Gal_Oxase/kelch_b-propeller"/>
</dbReference>
<proteinExistence type="predicted"/>
<sequence length="373" mass="39299">MITEILLSAALAAAPSVPSWEVVPLTPEPGNLVATTALSAHDVWTAGFTLDQEIVDGKPQVTFRPQVWHWNGKASSRVPVPPLPDGRTGRLNAIAASAPGRIWAVGDSWLRGRTISLIERWDGKTWSPVPADDDPGLDQHQLYGVAAIGESDAWAVGSTADAEHTRPMVQHWDGVRWTRVPLPAGLADGDLSAVAASGPADVWAAGAVADGDGVAPLVLHWDGVAWRRIALPSTAGLGLARVGAITVSDGQVWAVGESTTGGALNRKPLAFRLTPWGAVIERTPDERGQLNAVTTVGRDVWAVGYQYDEAGNTHAYALRRGIDGRWRRAAVPEAAGATLYGLTRVPGTGTLWTTGAMDGADPGVPTPLMARFS</sequence>
<organism evidence="1 2">
    <name type="scientific">Amycolatopsis balhimycina DSM 5908</name>
    <dbReference type="NCBI Taxonomy" id="1081091"/>
    <lineage>
        <taxon>Bacteria</taxon>
        <taxon>Bacillati</taxon>
        <taxon>Actinomycetota</taxon>
        <taxon>Actinomycetes</taxon>
        <taxon>Pseudonocardiales</taxon>
        <taxon>Pseudonocardiaceae</taxon>
        <taxon>Amycolatopsis</taxon>
    </lineage>
</organism>
<dbReference type="RefSeq" id="WP_020643629.1">
    <property type="nucleotide sequence ID" value="NZ_QHHU01000072.1"/>
</dbReference>
<dbReference type="SUPFAM" id="SSF50965">
    <property type="entry name" value="Galactose oxidase, central domain"/>
    <property type="match status" value="1"/>
</dbReference>